<feature type="compositionally biased region" description="Polar residues" evidence="1">
    <location>
        <begin position="112"/>
        <end position="122"/>
    </location>
</feature>
<feature type="region of interest" description="Disordered" evidence="1">
    <location>
        <begin position="58"/>
        <end position="149"/>
    </location>
</feature>
<accession>A0AAV8ZVY3</accession>
<evidence type="ECO:0000313" key="2">
    <source>
        <dbReference type="EMBL" id="KAJ8971603.1"/>
    </source>
</evidence>
<feature type="compositionally biased region" description="Basic and acidic residues" evidence="1">
    <location>
        <begin position="93"/>
        <end position="111"/>
    </location>
</feature>
<feature type="region of interest" description="Disordered" evidence="1">
    <location>
        <begin position="161"/>
        <end position="271"/>
    </location>
</feature>
<sequence length="308" mass="33620">MKGEFTQIKLPTEVSVWNDNSCCVEEFVEEFSPRTQFLSSYPAANRTGLYGRYVEKDTPRYNYHGRGNTRQGVKIPPGYYRSADTYSEGNPSEYHEEHVGYESRTDPERGDQSLNEASTSQGRYDRQYETNNEYESRGYDASRDGSAGVYNSQENVDEYSTVYPDRSHGSSQTVTYGPYDSNQPGSYGSNQSGSYGSNQPDSYGSNQSGSYGSRPAGSSSGSYGSSQSVPYGSLPGSYASGSSGSYGSDQSGTYGSYGSSPYQNRRPYSSSYDLFDAPGGALGPKNGSERCIPKCFAEKGNRVRTGII</sequence>
<proteinExistence type="predicted"/>
<dbReference type="Proteomes" id="UP001162156">
    <property type="component" value="Unassembled WGS sequence"/>
</dbReference>
<dbReference type="AlphaFoldDB" id="A0AAV8ZVY3"/>
<evidence type="ECO:0000313" key="3">
    <source>
        <dbReference type="Proteomes" id="UP001162156"/>
    </source>
</evidence>
<comment type="caution">
    <text evidence="2">The sequence shown here is derived from an EMBL/GenBank/DDBJ whole genome shotgun (WGS) entry which is preliminary data.</text>
</comment>
<reference evidence="2" key="1">
    <citation type="journal article" date="2023" name="Insect Mol. Biol.">
        <title>Genome sequencing provides insights into the evolution of gene families encoding plant cell wall-degrading enzymes in longhorned beetles.</title>
        <authorList>
            <person name="Shin N.R."/>
            <person name="Okamura Y."/>
            <person name="Kirsch R."/>
            <person name="Pauchet Y."/>
        </authorList>
    </citation>
    <scope>NUCLEOTIDE SEQUENCE</scope>
    <source>
        <strain evidence="2">RBIC_L_NR</strain>
    </source>
</reference>
<organism evidence="2 3">
    <name type="scientific">Rhamnusium bicolor</name>
    <dbReference type="NCBI Taxonomy" id="1586634"/>
    <lineage>
        <taxon>Eukaryota</taxon>
        <taxon>Metazoa</taxon>
        <taxon>Ecdysozoa</taxon>
        <taxon>Arthropoda</taxon>
        <taxon>Hexapoda</taxon>
        <taxon>Insecta</taxon>
        <taxon>Pterygota</taxon>
        <taxon>Neoptera</taxon>
        <taxon>Endopterygota</taxon>
        <taxon>Coleoptera</taxon>
        <taxon>Polyphaga</taxon>
        <taxon>Cucujiformia</taxon>
        <taxon>Chrysomeloidea</taxon>
        <taxon>Cerambycidae</taxon>
        <taxon>Lepturinae</taxon>
        <taxon>Rhagiini</taxon>
        <taxon>Rhamnusium</taxon>
    </lineage>
</organism>
<protein>
    <submittedName>
        <fullName evidence="2">Uncharacterized protein</fullName>
    </submittedName>
</protein>
<dbReference type="EMBL" id="JANEYF010000183">
    <property type="protein sequence ID" value="KAJ8971603.1"/>
    <property type="molecule type" value="Genomic_DNA"/>
</dbReference>
<gene>
    <name evidence="2" type="ORF">NQ314_000618</name>
</gene>
<feature type="compositionally biased region" description="Low complexity" evidence="1">
    <location>
        <begin position="181"/>
        <end position="262"/>
    </location>
</feature>
<evidence type="ECO:0000256" key="1">
    <source>
        <dbReference type="SAM" id="MobiDB-lite"/>
    </source>
</evidence>
<name>A0AAV8ZVY3_9CUCU</name>
<keyword evidence="3" id="KW-1185">Reference proteome</keyword>
<feature type="compositionally biased region" description="Basic and acidic residues" evidence="1">
    <location>
        <begin position="123"/>
        <end position="143"/>
    </location>
</feature>